<dbReference type="PROSITE" id="PS00086">
    <property type="entry name" value="CYTOCHROME_P450"/>
    <property type="match status" value="1"/>
</dbReference>
<keyword evidence="4 5" id="KW-0408">Iron</keyword>
<evidence type="ECO:0000256" key="2">
    <source>
        <dbReference type="ARBA" id="ARBA00010617"/>
    </source>
</evidence>
<accession>A0A397IBG8</accession>
<dbReference type="Gene3D" id="1.10.630.10">
    <property type="entry name" value="Cytochrome P450"/>
    <property type="match status" value="1"/>
</dbReference>
<dbReference type="SUPFAM" id="SSF48264">
    <property type="entry name" value="Cytochrome P450"/>
    <property type="match status" value="1"/>
</dbReference>
<dbReference type="InterPro" id="IPR001128">
    <property type="entry name" value="Cyt_P450"/>
</dbReference>
<dbReference type="EMBL" id="PQFF01000215">
    <property type="protein sequence ID" value="RHZ73199.1"/>
    <property type="molecule type" value="Genomic_DNA"/>
</dbReference>
<evidence type="ECO:0008006" key="10">
    <source>
        <dbReference type="Google" id="ProtNLM"/>
    </source>
</evidence>
<dbReference type="GO" id="GO:0004497">
    <property type="term" value="F:monooxygenase activity"/>
    <property type="evidence" value="ECO:0007669"/>
    <property type="project" value="UniProtKB-KW"/>
</dbReference>
<keyword evidence="7" id="KW-1133">Transmembrane helix</keyword>
<organism evidence="8 9">
    <name type="scientific">Diversispora epigaea</name>
    <dbReference type="NCBI Taxonomy" id="1348612"/>
    <lineage>
        <taxon>Eukaryota</taxon>
        <taxon>Fungi</taxon>
        <taxon>Fungi incertae sedis</taxon>
        <taxon>Mucoromycota</taxon>
        <taxon>Glomeromycotina</taxon>
        <taxon>Glomeromycetes</taxon>
        <taxon>Diversisporales</taxon>
        <taxon>Diversisporaceae</taxon>
        <taxon>Diversispora</taxon>
    </lineage>
</organism>
<keyword evidence="7" id="KW-0472">Membrane</keyword>
<name>A0A397IBG8_9GLOM</name>
<gene>
    <name evidence="8" type="ORF">Glove_232g78</name>
</gene>
<dbReference type="InterPro" id="IPR017972">
    <property type="entry name" value="Cyt_P450_CS"/>
</dbReference>
<dbReference type="GO" id="GO:0016705">
    <property type="term" value="F:oxidoreductase activity, acting on paired donors, with incorporation or reduction of molecular oxygen"/>
    <property type="evidence" value="ECO:0007669"/>
    <property type="project" value="InterPro"/>
</dbReference>
<keyword evidence="3 5" id="KW-0479">Metal-binding</keyword>
<keyword evidence="9" id="KW-1185">Reference proteome</keyword>
<dbReference type="Pfam" id="PF00067">
    <property type="entry name" value="p450"/>
    <property type="match status" value="1"/>
</dbReference>
<dbReference type="AlphaFoldDB" id="A0A397IBG8"/>
<keyword evidence="6" id="KW-0560">Oxidoreductase</keyword>
<keyword evidence="7" id="KW-0812">Transmembrane</keyword>
<evidence type="ECO:0000256" key="1">
    <source>
        <dbReference type="ARBA" id="ARBA00001971"/>
    </source>
</evidence>
<dbReference type="InterPro" id="IPR036396">
    <property type="entry name" value="Cyt_P450_sf"/>
</dbReference>
<evidence type="ECO:0000313" key="8">
    <source>
        <dbReference type="EMBL" id="RHZ73199.1"/>
    </source>
</evidence>
<dbReference type="Proteomes" id="UP000266861">
    <property type="component" value="Unassembled WGS sequence"/>
</dbReference>
<comment type="caution">
    <text evidence="8">The sequence shown here is derived from an EMBL/GenBank/DDBJ whole genome shotgun (WGS) entry which is preliminary data.</text>
</comment>
<evidence type="ECO:0000256" key="5">
    <source>
        <dbReference type="PIRSR" id="PIRSR602403-1"/>
    </source>
</evidence>
<reference evidence="8 9" key="1">
    <citation type="submission" date="2018-08" db="EMBL/GenBank/DDBJ databases">
        <title>Genome and evolution of the arbuscular mycorrhizal fungus Diversispora epigaea (formerly Glomus versiforme) and its bacterial endosymbionts.</title>
        <authorList>
            <person name="Sun X."/>
            <person name="Fei Z."/>
            <person name="Harrison M."/>
        </authorList>
    </citation>
    <scope>NUCLEOTIDE SEQUENCE [LARGE SCALE GENOMIC DNA]</scope>
    <source>
        <strain evidence="8 9">IT104</strain>
    </source>
</reference>
<comment type="similarity">
    <text evidence="2 6">Belongs to the cytochrome P450 family.</text>
</comment>
<comment type="cofactor">
    <cofactor evidence="1 5">
        <name>heme</name>
        <dbReference type="ChEBI" id="CHEBI:30413"/>
    </cofactor>
</comment>
<evidence type="ECO:0000256" key="7">
    <source>
        <dbReference type="SAM" id="Phobius"/>
    </source>
</evidence>
<feature type="transmembrane region" description="Helical" evidence="7">
    <location>
        <begin position="6"/>
        <end position="24"/>
    </location>
</feature>
<dbReference type="PRINTS" id="PR00465">
    <property type="entry name" value="EP450IV"/>
</dbReference>
<dbReference type="InterPro" id="IPR002403">
    <property type="entry name" value="Cyt_P450_E_grp-IV"/>
</dbReference>
<evidence type="ECO:0000256" key="3">
    <source>
        <dbReference type="ARBA" id="ARBA00022723"/>
    </source>
</evidence>
<dbReference type="PANTHER" id="PTHR46206">
    <property type="entry name" value="CYTOCHROME P450"/>
    <property type="match status" value="1"/>
</dbReference>
<dbReference type="GO" id="GO:0020037">
    <property type="term" value="F:heme binding"/>
    <property type="evidence" value="ECO:0007669"/>
    <property type="project" value="InterPro"/>
</dbReference>
<dbReference type="STRING" id="1348612.A0A397IBG8"/>
<proteinExistence type="inferred from homology"/>
<evidence type="ECO:0000256" key="6">
    <source>
        <dbReference type="RuleBase" id="RU000461"/>
    </source>
</evidence>
<sequence>MYFTFETISAFAWILTATFVINWIKNSRIKKNEPPMVPYKFPIIGHTLDYLFNVENFLAECKQKYGDPFNIYVFGAVTTVAGNEIAHEVYRTDAFSSFGATRDTFPLHRVLKSFNKETMEQVAKTVREGINANLPSYTRRVQERLLFSINKEIGDCSNPKLMANDNFQNIIARPVADVLVGQEISKNEDVVKAFADFTKDFGSILAIPPILSFLHPKIHTFAITLRLRFGRNPIGKHVITLKKHLKPVLEKRLKDKEILSDKYEPPLDIIEDFINNPEYETKVITDDYLNKICEFLYIFVVASIHTTSRYMTCTLYEFAGRPELWDDIYEEQVRIDKECNGELSTEHINKMVKLDSLVRETLKTFNFLAPIPQKCMKSYTLKNGMNIPKGRMVQSCLKDIQCNTTAYRPESNSFLPYHGAENNLQAVKIEKNYLIFGSGKHACPGRFFAVNEIKICMHKLILNYHITTPSGKIEKKVYHGPFSLLPVAGLIFENRKK</sequence>
<feature type="binding site" description="axial binding residue" evidence="5">
    <location>
        <position position="443"/>
    </location>
    <ligand>
        <name>heme</name>
        <dbReference type="ChEBI" id="CHEBI:30413"/>
    </ligand>
    <ligandPart>
        <name>Fe</name>
        <dbReference type="ChEBI" id="CHEBI:18248"/>
    </ligandPart>
</feature>
<dbReference type="OrthoDB" id="1844152at2759"/>
<dbReference type="CDD" id="cd11041">
    <property type="entry name" value="CYP503A1-like"/>
    <property type="match status" value="1"/>
</dbReference>
<evidence type="ECO:0000256" key="4">
    <source>
        <dbReference type="ARBA" id="ARBA00023004"/>
    </source>
</evidence>
<dbReference type="GO" id="GO:0005506">
    <property type="term" value="F:iron ion binding"/>
    <property type="evidence" value="ECO:0007669"/>
    <property type="project" value="InterPro"/>
</dbReference>
<keyword evidence="6" id="KW-0503">Monooxygenase</keyword>
<keyword evidence="5 6" id="KW-0349">Heme</keyword>
<protein>
    <recommendedName>
        <fullName evidence="10">Cytochrome P450</fullName>
    </recommendedName>
</protein>
<evidence type="ECO:0000313" key="9">
    <source>
        <dbReference type="Proteomes" id="UP000266861"/>
    </source>
</evidence>